<dbReference type="PANTHER" id="PTHR13348">
    <property type="entry name" value="RIBONUCLEASE P SUBUNIT P29"/>
    <property type="match status" value="1"/>
</dbReference>
<comment type="similarity">
    <text evidence="3">Belongs to the eukaryotic/archaeal RNase P protein component 1 family.</text>
</comment>
<comment type="subcellular location">
    <subcellularLocation>
        <location evidence="2">Nucleus</location>
    </subcellularLocation>
</comment>
<dbReference type="Pfam" id="PF13927">
    <property type="entry name" value="Ig_3"/>
    <property type="match status" value="1"/>
</dbReference>
<dbReference type="GO" id="GO:0008033">
    <property type="term" value="P:tRNA processing"/>
    <property type="evidence" value="ECO:0007669"/>
    <property type="project" value="UniProtKB-KW"/>
</dbReference>
<protein>
    <recommendedName>
        <fullName evidence="4">Ribonuclease P protein subunit p29</fullName>
    </recommendedName>
</protein>
<feature type="compositionally biased region" description="Basic and acidic residues" evidence="11">
    <location>
        <begin position="229"/>
        <end position="247"/>
    </location>
</feature>
<feature type="transmembrane region" description="Helical" evidence="12">
    <location>
        <begin position="100"/>
        <end position="121"/>
    </location>
</feature>
<accession>A0ABD2PU42</accession>
<dbReference type="GO" id="GO:0004519">
    <property type="term" value="F:endonuclease activity"/>
    <property type="evidence" value="ECO:0007669"/>
    <property type="project" value="UniProtKB-KW"/>
</dbReference>
<sequence>MSYETVRETEGGDREITCEAVSYPLPKKVVWSHYDGKKFVEIKPNEKFSFSESSNNIANGILKIRNITSDSEGYYKCATIDSNAADNAVYLLRVRNPNAIYWPLIGIAIEVLILLITILVYEKRQYNKHKAEKAKEDKTVADEAAQPLMQSSNDKSGDKAAKKKHKSQELTRRTSGGPMDFFKKRISQATAQKSSINLESNLSEVDKTSLCVHDYLGMSLEPAKIPKNRTDKVEKEDPNTVDPRRFLDGPSNKIRKKFRGLFMKSAKWRHCPVMLCEEMHRIWINYARALDINPCKNELVLRMDLLGARIAVIRSLAVRKPNFCGIVVSETRNQFYLADPSSIEQGIVKKNELKDAQLRRFLTTDEHLCKVSAIPKQGTLFQLLLPVENGAQQEKNLFLVGSQLLHRPLERFNRKWKSSDMGCLVQPKAGSGRRCNASRKSSLAKRAEAFTSSGKAAINYPLEGDDLFDNFAQ</sequence>
<name>A0ABD2PU42_9PLAT</name>
<dbReference type="InterPro" id="IPR036980">
    <property type="entry name" value="RNase_P/MRP_Rpp29_sf"/>
</dbReference>
<evidence type="ECO:0000256" key="10">
    <source>
        <dbReference type="ARBA" id="ARBA00046486"/>
    </source>
</evidence>
<dbReference type="CDD" id="cd00096">
    <property type="entry name" value="Ig"/>
    <property type="match status" value="1"/>
</dbReference>
<evidence type="ECO:0000256" key="3">
    <source>
        <dbReference type="ARBA" id="ARBA00006181"/>
    </source>
</evidence>
<evidence type="ECO:0000256" key="7">
    <source>
        <dbReference type="ARBA" id="ARBA00022722"/>
    </source>
</evidence>
<organism evidence="14 15">
    <name type="scientific">Cichlidogyrus casuarinus</name>
    <dbReference type="NCBI Taxonomy" id="1844966"/>
    <lineage>
        <taxon>Eukaryota</taxon>
        <taxon>Metazoa</taxon>
        <taxon>Spiralia</taxon>
        <taxon>Lophotrochozoa</taxon>
        <taxon>Platyhelminthes</taxon>
        <taxon>Monogenea</taxon>
        <taxon>Monopisthocotylea</taxon>
        <taxon>Dactylogyridea</taxon>
        <taxon>Ancyrocephalidae</taxon>
        <taxon>Cichlidogyrus</taxon>
    </lineage>
</organism>
<dbReference type="Proteomes" id="UP001626550">
    <property type="component" value="Unassembled WGS sequence"/>
</dbReference>
<evidence type="ECO:0000313" key="15">
    <source>
        <dbReference type="Proteomes" id="UP001626550"/>
    </source>
</evidence>
<dbReference type="HAMAP" id="MF_00754">
    <property type="entry name" value="RNase_P_1"/>
    <property type="match status" value="1"/>
</dbReference>
<dbReference type="InterPro" id="IPR013783">
    <property type="entry name" value="Ig-like_fold"/>
</dbReference>
<dbReference type="Pfam" id="PF01868">
    <property type="entry name" value="RNase_P-MRP_p29"/>
    <property type="match status" value="1"/>
</dbReference>
<dbReference type="InterPro" id="IPR002730">
    <property type="entry name" value="Rpp29/RNP1"/>
</dbReference>
<proteinExistence type="inferred from homology"/>
<evidence type="ECO:0000256" key="12">
    <source>
        <dbReference type="SAM" id="Phobius"/>
    </source>
</evidence>
<evidence type="ECO:0000256" key="4">
    <source>
        <dbReference type="ARBA" id="ARBA00016225"/>
    </source>
</evidence>
<dbReference type="SUPFAM" id="SSF101744">
    <property type="entry name" value="Rof/RNase P subunit-like"/>
    <property type="match status" value="1"/>
</dbReference>
<keyword evidence="12" id="KW-1133">Transmembrane helix</keyword>
<dbReference type="SUPFAM" id="SSF48726">
    <property type="entry name" value="Immunoglobulin"/>
    <property type="match status" value="1"/>
</dbReference>
<dbReference type="PROSITE" id="PS50835">
    <property type="entry name" value="IG_LIKE"/>
    <property type="match status" value="1"/>
</dbReference>
<keyword evidence="12" id="KW-0812">Transmembrane</keyword>
<feature type="domain" description="Ig-like" evidence="13">
    <location>
        <begin position="1"/>
        <end position="77"/>
    </location>
</feature>
<evidence type="ECO:0000259" key="13">
    <source>
        <dbReference type="PROSITE" id="PS50835"/>
    </source>
</evidence>
<dbReference type="EMBL" id="JBJKFK010002524">
    <property type="protein sequence ID" value="KAL3310981.1"/>
    <property type="molecule type" value="Genomic_DNA"/>
</dbReference>
<feature type="region of interest" description="Disordered" evidence="11">
    <location>
        <begin position="145"/>
        <end position="180"/>
    </location>
</feature>
<keyword evidence="12" id="KW-0472">Membrane</keyword>
<keyword evidence="9" id="KW-0378">Hydrolase</keyword>
<evidence type="ECO:0000256" key="8">
    <source>
        <dbReference type="ARBA" id="ARBA00022759"/>
    </source>
</evidence>
<dbReference type="AlphaFoldDB" id="A0ABD2PU42"/>
<evidence type="ECO:0000256" key="11">
    <source>
        <dbReference type="SAM" id="MobiDB-lite"/>
    </source>
</evidence>
<comment type="function">
    <text evidence="1">Component of ribonuclease P, a ribonucleoprotein complex that generates mature tRNA molecules by cleaving their 5'-ends.</text>
</comment>
<dbReference type="InterPro" id="IPR036179">
    <property type="entry name" value="Ig-like_dom_sf"/>
</dbReference>
<dbReference type="InterPro" id="IPR016848">
    <property type="entry name" value="RNase_P/MRP_Rpp29-subunit"/>
</dbReference>
<dbReference type="Gene3D" id="2.60.40.10">
    <property type="entry name" value="Immunoglobulins"/>
    <property type="match status" value="1"/>
</dbReference>
<keyword evidence="5" id="KW-0963">Cytoplasm</keyword>
<keyword evidence="8" id="KW-0255">Endonuclease</keyword>
<keyword evidence="15" id="KW-1185">Reference proteome</keyword>
<evidence type="ECO:0000256" key="2">
    <source>
        <dbReference type="ARBA" id="ARBA00004123"/>
    </source>
</evidence>
<feature type="region of interest" description="Disordered" evidence="11">
    <location>
        <begin position="229"/>
        <end position="248"/>
    </location>
</feature>
<reference evidence="14 15" key="1">
    <citation type="submission" date="2024-11" db="EMBL/GenBank/DDBJ databases">
        <title>Adaptive evolution of stress response genes in parasites aligns with host niche diversity.</title>
        <authorList>
            <person name="Hahn C."/>
            <person name="Resl P."/>
        </authorList>
    </citation>
    <scope>NUCLEOTIDE SEQUENCE [LARGE SCALE GENOMIC DNA]</scope>
    <source>
        <strain evidence="14">EGGRZ-B1_66</strain>
        <tissue evidence="14">Body</tissue>
    </source>
</reference>
<evidence type="ECO:0000256" key="1">
    <source>
        <dbReference type="ARBA" id="ARBA00002435"/>
    </source>
</evidence>
<dbReference type="Gene3D" id="2.30.30.210">
    <property type="entry name" value="Ribonuclease P/MRP, subunit p29"/>
    <property type="match status" value="1"/>
</dbReference>
<gene>
    <name evidence="14" type="ORF">Ciccas_010444</name>
</gene>
<dbReference type="InterPro" id="IPR023534">
    <property type="entry name" value="Rof/RNase_P-like"/>
</dbReference>
<keyword evidence="6" id="KW-0819">tRNA processing</keyword>
<keyword evidence="7" id="KW-0540">Nuclease</keyword>
<evidence type="ECO:0000256" key="9">
    <source>
        <dbReference type="ARBA" id="ARBA00022801"/>
    </source>
</evidence>
<dbReference type="GO" id="GO:0016787">
    <property type="term" value="F:hydrolase activity"/>
    <property type="evidence" value="ECO:0007669"/>
    <property type="project" value="UniProtKB-KW"/>
</dbReference>
<dbReference type="InterPro" id="IPR007110">
    <property type="entry name" value="Ig-like_dom"/>
</dbReference>
<comment type="subunit">
    <text evidence="10">Component of nuclear RNase P and RNase MRP ribonucleoproteins. RNase P consists of a catalytic RNA moiety and 10 different protein chains; POP1, POP4, POP5, POP7, RPP14, RPP21, RPP25, RPP30, RPP38 and RPP40. Within the RNase P complex, POP1, POP7 and RPP25 form the 'finger' subcomplex, POP5, RPP14, RPP40 and homodimeric RPP30 form the 'palm' subcomplex, and RPP21, POP4 and RPP38 form the 'wrist' subcomplex. All subunits of the RNase P complex interact with the catalytic RNA. Several subunits of RNase P are also part of the RNase MRP complex. RNase MRP consists of a catalytic RNA moiety and about 8 protein subunits; POP1, POP7, RPP25, RPP30, RPP38, RPP40 and possibly also POP4 and POP5.</text>
</comment>
<evidence type="ECO:0000256" key="6">
    <source>
        <dbReference type="ARBA" id="ARBA00022694"/>
    </source>
</evidence>
<dbReference type="PANTHER" id="PTHR13348:SF0">
    <property type="entry name" value="RIBONUCLEASE P PROTEIN SUBUNIT P29"/>
    <property type="match status" value="1"/>
</dbReference>
<dbReference type="InterPro" id="IPR023538">
    <property type="entry name" value="RNP1"/>
</dbReference>
<evidence type="ECO:0000313" key="14">
    <source>
        <dbReference type="EMBL" id="KAL3310981.1"/>
    </source>
</evidence>
<evidence type="ECO:0000256" key="5">
    <source>
        <dbReference type="ARBA" id="ARBA00022490"/>
    </source>
</evidence>
<dbReference type="GO" id="GO:0005634">
    <property type="term" value="C:nucleus"/>
    <property type="evidence" value="ECO:0007669"/>
    <property type="project" value="UniProtKB-SubCell"/>
</dbReference>
<comment type="caution">
    <text evidence="14">The sequence shown here is derived from an EMBL/GenBank/DDBJ whole genome shotgun (WGS) entry which is preliminary data.</text>
</comment>